<dbReference type="InterPro" id="IPR024523">
    <property type="entry name" value="DUF3793"/>
</dbReference>
<dbReference type="AlphaFoldDB" id="A0A6I0F4P8"/>
<gene>
    <name evidence="1" type="ORF">F8154_08700</name>
</gene>
<comment type="caution">
    <text evidence="1">The sequence shown here is derived from an EMBL/GenBank/DDBJ whole genome shotgun (WGS) entry which is preliminary data.</text>
</comment>
<keyword evidence="2" id="KW-1185">Reference proteome</keyword>
<proteinExistence type="predicted"/>
<accession>A0A6I0F4P8</accession>
<evidence type="ECO:0000313" key="2">
    <source>
        <dbReference type="Proteomes" id="UP000432715"/>
    </source>
</evidence>
<dbReference type="OrthoDB" id="5393676at2"/>
<evidence type="ECO:0000313" key="1">
    <source>
        <dbReference type="EMBL" id="KAB3534481.1"/>
    </source>
</evidence>
<reference evidence="1 2" key="1">
    <citation type="submission" date="2019-10" db="EMBL/GenBank/DDBJ databases">
        <title>Alkaliphilus serpentinus sp. nov. and Alkaliphilus pronyensis sp. nov., two novel anaerobic alkaliphilic species isolated from the serpentinized-hosted hydrothermal field of the Prony Bay (New Caledonia).</title>
        <authorList>
            <person name="Postec A."/>
        </authorList>
    </citation>
    <scope>NUCLEOTIDE SEQUENCE [LARGE SCALE GENOMIC DNA]</scope>
    <source>
        <strain evidence="1 2">LacV</strain>
    </source>
</reference>
<dbReference type="Pfam" id="PF12672">
    <property type="entry name" value="DUF3793"/>
    <property type="match status" value="1"/>
</dbReference>
<sequence>MSIQYWTISNWANKYYIVKNLIVKQHKCFKGENILEVNAENCYCLNQNSNNEFIKWIVRALGPVLLGVKPSEILSFPGNDEISINKKQNVKAIIKYSSKIKFKEFTFPNGCSKILFYNVRLLDYTLNHGSNLKFLKRLNYPTEYSLNNYLDHLIMKMKDGEIPDEIGVFLGYPLKDVIGFMGHPSLKLTKTCGWRVYGDPTVSDKKYQEIVDAKNRINTMLLINKPDKVIQLA</sequence>
<dbReference type="Proteomes" id="UP000432715">
    <property type="component" value="Unassembled WGS sequence"/>
</dbReference>
<name>A0A6I0F4P8_9FIRM</name>
<protein>
    <submittedName>
        <fullName evidence="1">DUF3793 family protein</fullName>
    </submittedName>
</protein>
<organism evidence="1 2">
    <name type="scientific">Alkaliphilus pronyensis</name>
    <dbReference type="NCBI Taxonomy" id="1482732"/>
    <lineage>
        <taxon>Bacteria</taxon>
        <taxon>Bacillati</taxon>
        <taxon>Bacillota</taxon>
        <taxon>Clostridia</taxon>
        <taxon>Peptostreptococcales</taxon>
        <taxon>Natronincolaceae</taxon>
        <taxon>Alkaliphilus</taxon>
    </lineage>
</organism>
<dbReference type="EMBL" id="WBZC01000027">
    <property type="protein sequence ID" value="KAB3534481.1"/>
    <property type="molecule type" value="Genomic_DNA"/>
</dbReference>